<organism evidence="5">
    <name type="scientific">Amphora coffeiformis</name>
    <dbReference type="NCBI Taxonomy" id="265554"/>
    <lineage>
        <taxon>Eukaryota</taxon>
        <taxon>Sar</taxon>
        <taxon>Stramenopiles</taxon>
        <taxon>Ochrophyta</taxon>
        <taxon>Bacillariophyta</taxon>
        <taxon>Bacillariophyceae</taxon>
        <taxon>Bacillariophycidae</taxon>
        <taxon>Thalassiophysales</taxon>
        <taxon>Catenulaceae</taxon>
        <taxon>Amphora</taxon>
    </lineage>
</organism>
<dbReference type="PANTHER" id="PTHR12756">
    <property type="entry name" value="CYTOSOLIC CARBOXYPEPTIDASE"/>
    <property type="match status" value="1"/>
</dbReference>
<dbReference type="EMBL" id="HBIM01000943">
    <property type="protein sequence ID" value="CAE0402538.1"/>
    <property type="molecule type" value="Transcribed_RNA"/>
</dbReference>
<feature type="active site" description="Proton donor/acceptor" evidence="3">
    <location>
        <position position="371"/>
    </location>
</feature>
<protein>
    <recommendedName>
        <fullName evidence="4">Peptidase M14 domain-containing protein</fullName>
    </recommendedName>
</protein>
<proteinExistence type="inferred from homology"/>
<dbReference type="InterPro" id="IPR050821">
    <property type="entry name" value="Cytosolic_carboxypeptidase"/>
</dbReference>
<dbReference type="Pfam" id="PF00246">
    <property type="entry name" value="Peptidase_M14"/>
    <property type="match status" value="1"/>
</dbReference>
<dbReference type="PANTHER" id="PTHR12756:SF11">
    <property type="entry name" value="CYTOSOLIC CARBOXYPEPTIDASE 1"/>
    <property type="match status" value="1"/>
</dbReference>
<accession>A0A7S3P3L2</accession>
<dbReference type="Gene3D" id="3.40.630.10">
    <property type="entry name" value="Zn peptidases"/>
    <property type="match status" value="1"/>
</dbReference>
<dbReference type="GO" id="GO:0006508">
    <property type="term" value="P:proteolysis"/>
    <property type="evidence" value="ECO:0007669"/>
    <property type="project" value="InterPro"/>
</dbReference>
<dbReference type="AlphaFoldDB" id="A0A7S3P3L2"/>
<gene>
    <name evidence="5" type="ORF">ACOF00016_LOCUS820</name>
</gene>
<dbReference type="CDD" id="cd06234">
    <property type="entry name" value="M14_PaCCP-like"/>
    <property type="match status" value="1"/>
</dbReference>
<evidence type="ECO:0000256" key="1">
    <source>
        <dbReference type="ARBA" id="ARBA00001947"/>
    </source>
</evidence>
<dbReference type="InterPro" id="IPR040626">
    <property type="entry name" value="Pepdidase_M14_N"/>
</dbReference>
<dbReference type="GO" id="GO:0004181">
    <property type="term" value="F:metallocarboxypeptidase activity"/>
    <property type="evidence" value="ECO:0007669"/>
    <property type="project" value="InterPro"/>
</dbReference>
<evidence type="ECO:0000256" key="3">
    <source>
        <dbReference type="PROSITE-ProRule" id="PRU01379"/>
    </source>
</evidence>
<dbReference type="SUPFAM" id="SSF53187">
    <property type="entry name" value="Zn-dependent exopeptidases"/>
    <property type="match status" value="1"/>
</dbReference>
<dbReference type="Gene3D" id="2.60.40.3120">
    <property type="match status" value="1"/>
</dbReference>
<evidence type="ECO:0000313" key="5">
    <source>
        <dbReference type="EMBL" id="CAE0402538.1"/>
    </source>
</evidence>
<dbReference type="GO" id="GO:0008270">
    <property type="term" value="F:zinc ion binding"/>
    <property type="evidence" value="ECO:0007669"/>
    <property type="project" value="InterPro"/>
</dbReference>
<dbReference type="Pfam" id="PF18027">
    <property type="entry name" value="Pepdidase_M14_N"/>
    <property type="match status" value="1"/>
</dbReference>
<name>A0A7S3P3L2_9STRA</name>
<evidence type="ECO:0000259" key="4">
    <source>
        <dbReference type="PROSITE" id="PS52035"/>
    </source>
</evidence>
<comment type="cofactor">
    <cofactor evidence="1">
        <name>Zn(2+)</name>
        <dbReference type="ChEBI" id="CHEBI:29105"/>
    </cofactor>
</comment>
<evidence type="ECO:0000256" key="2">
    <source>
        <dbReference type="ARBA" id="ARBA00005988"/>
    </source>
</evidence>
<comment type="similarity">
    <text evidence="2 3">Belongs to the peptidase M14 family.</text>
</comment>
<dbReference type="InterPro" id="IPR000834">
    <property type="entry name" value="Peptidase_M14"/>
</dbReference>
<reference evidence="5" key="1">
    <citation type="submission" date="2021-01" db="EMBL/GenBank/DDBJ databases">
        <authorList>
            <person name="Corre E."/>
            <person name="Pelletier E."/>
            <person name="Niang G."/>
            <person name="Scheremetjew M."/>
            <person name="Finn R."/>
            <person name="Kale V."/>
            <person name="Holt S."/>
            <person name="Cochrane G."/>
            <person name="Meng A."/>
            <person name="Brown T."/>
            <person name="Cohen L."/>
        </authorList>
    </citation>
    <scope>NUCLEOTIDE SEQUENCE</scope>
    <source>
        <strain evidence="5">CCMP127</strain>
    </source>
</reference>
<dbReference type="PROSITE" id="PS52035">
    <property type="entry name" value="PEPTIDASE_M14"/>
    <property type="match status" value="1"/>
</dbReference>
<sequence length="458" mass="52151">MTIDVKISADFEGGNIEHVETVENDSVPMPVVRLKVRPDLYTELEKINHMQYFCFKAVANENVKIRYVIANAGEVSYPEAWPDTTVCFTTTEDYQNVDEAWRRNLTTRYVGEELVWEHTHTKENPTVYFSYFPPYTYERHCAFMQECEAVQGAKVSVLGKTNDQHDLHYICVGDGPLQAWIIHRQHPGETMAEHFAEGLLRRLLKSNPSDDKDTTVVDKVLSEYTLHIVPCMCPDGAVRGHLRTNGVGANLNREWATVHENYEAPTMKRSPEVYFVLQKMKETGVDFFLDVHGDEELPYNFISGAEHVPTWGPRLQALHGALVACYHRTNNHFQAYIGYPPSSGPEETAKYLNVATNQVAAQFDCLAATLEMPFKDCQTDSEPEIGWNPAKSRKLGASLVPVLVYLQPYLGRTDNAWTTLPAEDAYIEPTDDYNDFKPLSRRHFSDVREIHGRVPKTN</sequence>
<feature type="domain" description="Peptidase M14" evidence="4">
    <location>
        <begin position="133"/>
        <end position="397"/>
    </location>
</feature>